<evidence type="ECO:0000313" key="2">
    <source>
        <dbReference type="EMBL" id="KAF2726013.1"/>
    </source>
</evidence>
<name>A0A9P4UUQ6_9PEZI</name>
<dbReference type="Gene3D" id="6.10.250.2790">
    <property type="match status" value="1"/>
</dbReference>
<dbReference type="EMBL" id="MU003766">
    <property type="protein sequence ID" value="KAF2726013.1"/>
    <property type="molecule type" value="Genomic_DNA"/>
</dbReference>
<reference evidence="2" key="1">
    <citation type="journal article" date="2020" name="Stud. Mycol.">
        <title>101 Dothideomycetes genomes: a test case for predicting lifestyles and emergence of pathogens.</title>
        <authorList>
            <person name="Haridas S."/>
            <person name="Albert R."/>
            <person name="Binder M."/>
            <person name="Bloem J."/>
            <person name="Labutti K."/>
            <person name="Salamov A."/>
            <person name="Andreopoulos B."/>
            <person name="Baker S."/>
            <person name="Barry K."/>
            <person name="Bills G."/>
            <person name="Bluhm B."/>
            <person name="Cannon C."/>
            <person name="Castanera R."/>
            <person name="Culley D."/>
            <person name="Daum C."/>
            <person name="Ezra D."/>
            <person name="Gonzalez J."/>
            <person name="Henrissat B."/>
            <person name="Kuo A."/>
            <person name="Liang C."/>
            <person name="Lipzen A."/>
            <person name="Lutzoni F."/>
            <person name="Magnuson J."/>
            <person name="Mondo S."/>
            <person name="Nolan M."/>
            <person name="Ohm R."/>
            <person name="Pangilinan J."/>
            <person name="Park H.-J."/>
            <person name="Ramirez L."/>
            <person name="Alfaro M."/>
            <person name="Sun H."/>
            <person name="Tritt A."/>
            <person name="Yoshinaga Y."/>
            <person name="Zwiers L.-H."/>
            <person name="Turgeon B."/>
            <person name="Goodwin S."/>
            <person name="Spatafora J."/>
            <person name="Crous P."/>
            <person name="Grigoriev I."/>
        </authorList>
    </citation>
    <scope>NUCLEOTIDE SEQUENCE</scope>
    <source>
        <strain evidence="2">CBS 116435</strain>
    </source>
</reference>
<accession>A0A9P4UUQ6</accession>
<evidence type="ECO:0000256" key="1">
    <source>
        <dbReference type="SAM" id="MobiDB-lite"/>
    </source>
</evidence>
<proteinExistence type="predicted"/>
<organism evidence="2 3">
    <name type="scientific">Polychaeton citri CBS 116435</name>
    <dbReference type="NCBI Taxonomy" id="1314669"/>
    <lineage>
        <taxon>Eukaryota</taxon>
        <taxon>Fungi</taxon>
        <taxon>Dikarya</taxon>
        <taxon>Ascomycota</taxon>
        <taxon>Pezizomycotina</taxon>
        <taxon>Dothideomycetes</taxon>
        <taxon>Dothideomycetidae</taxon>
        <taxon>Capnodiales</taxon>
        <taxon>Capnodiaceae</taxon>
        <taxon>Polychaeton</taxon>
    </lineage>
</organism>
<dbReference type="Proteomes" id="UP000799441">
    <property type="component" value="Unassembled WGS sequence"/>
</dbReference>
<keyword evidence="3" id="KW-1185">Reference proteome</keyword>
<protein>
    <submittedName>
        <fullName evidence="2">Uncharacterized protein</fullName>
    </submittedName>
</protein>
<comment type="caution">
    <text evidence="2">The sequence shown here is derived from an EMBL/GenBank/DDBJ whole genome shotgun (WGS) entry which is preliminary data.</text>
</comment>
<feature type="compositionally biased region" description="Polar residues" evidence="1">
    <location>
        <begin position="10"/>
        <end position="21"/>
    </location>
</feature>
<feature type="region of interest" description="Disordered" evidence="1">
    <location>
        <begin position="1"/>
        <end position="21"/>
    </location>
</feature>
<feature type="region of interest" description="Disordered" evidence="1">
    <location>
        <begin position="135"/>
        <end position="155"/>
    </location>
</feature>
<dbReference type="AlphaFoldDB" id="A0A9P4UUQ6"/>
<evidence type="ECO:0000313" key="3">
    <source>
        <dbReference type="Proteomes" id="UP000799441"/>
    </source>
</evidence>
<feature type="region of interest" description="Disordered" evidence="1">
    <location>
        <begin position="284"/>
        <end position="309"/>
    </location>
</feature>
<gene>
    <name evidence="2" type="ORF">K431DRAFT_317414</name>
</gene>
<sequence>MVPPMAATAARSTIVPSSSNHTTDPLLQPFLQESFDPAAYLNSTLPTLSTTSRVIAANYVPLPELISQTQSLLNQLSAHTTRLGNVLTQFIDEIVRSGGRLAYEVEVLKGEVTGLGDVFEGSVRDDIGLFLPAASTTGTNGQEGGQDKEVNGGIKTDTVSEPEELQRLRTLTLIRSRLAAVAQTFDKAMSWPLAPSDLQQAQGSSLISISAPEAADPAAREEKGKQAAEKLQKEVLDLVGDGRDLESLELATERVRELRELVGLWKGTMEEKARTKFVEGLEKAVDDGSRKGGNGPSTRRGADGSGDRGIDYRYGSTGGIDGGYGFFSNLRNLSKDVYID</sequence>
<feature type="compositionally biased region" description="Basic and acidic residues" evidence="1">
    <location>
        <begin position="300"/>
        <end position="309"/>
    </location>
</feature>
<dbReference type="OrthoDB" id="5413829at2759"/>